<feature type="compositionally biased region" description="Polar residues" evidence="1">
    <location>
        <begin position="76"/>
        <end position="90"/>
    </location>
</feature>
<protein>
    <submittedName>
        <fullName evidence="2">Uncharacterized protein</fullName>
    </submittedName>
</protein>
<feature type="compositionally biased region" description="Polar residues" evidence="1">
    <location>
        <begin position="39"/>
        <end position="68"/>
    </location>
</feature>
<keyword evidence="3" id="KW-1185">Reference proteome</keyword>
<feature type="region of interest" description="Disordered" evidence="1">
    <location>
        <begin position="30"/>
        <end position="97"/>
    </location>
</feature>
<evidence type="ECO:0000313" key="2">
    <source>
        <dbReference type="EMBL" id="KAF8790190.1"/>
    </source>
</evidence>
<reference evidence="2" key="1">
    <citation type="journal article" date="2020" name="bioRxiv">
        <title>Chromosome-level reference genome of the European wasp spider Argiope bruennichi: a resource for studies on range expansion and evolutionary adaptation.</title>
        <authorList>
            <person name="Sheffer M.M."/>
            <person name="Hoppe A."/>
            <person name="Krehenwinkel H."/>
            <person name="Uhl G."/>
            <person name="Kuss A.W."/>
            <person name="Jensen L."/>
            <person name="Jensen C."/>
            <person name="Gillespie R.G."/>
            <person name="Hoff K.J."/>
            <person name="Prost S."/>
        </authorList>
    </citation>
    <scope>NUCLEOTIDE SEQUENCE</scope>
</reference>
<name>A0A8T0FLC9_ARGBR</name>
<evidence type="ECO:0000256" key="1">
    <source>
        <dbReference type="SAM" id="MobiDB-lite"/>
    </source>
</evidence>
<sequence>MSSVTRESNAQIQDAPEGMLGLLLTLSKLSMEERRNDGQTRSMQKGTDNGSQLSEESQREQTSATSSEGSREPIPESSTTQRRRNFSSLPGNIHPSIGRISIQCLRMHARTIEQNEQGSQTGSSIKMNE</sequence>
<accession>A0A8T0FLC9</accession>
<dbReference type="Proteomes" id="UP000807504">
    <property type="component" value="Unassembled WGS sequence"/>
</dbReference>
<reference evidence="2" key="2">
    <citation type="submission" date="2020-06" db="EMBL/GenBank/DDBJ databases">
        <authorList>
            <person name="Sheffer M."/>
        </authorList>
    </citation>
    <scope>NUCLEOTIDE SEQUENCE</scope>
</reference>
<dbReference type="EMBL" id="JABXBU010000011">
    <property type="protein sequence ID" value="KAF8790190.1"/>
    <property type="molecule type" value="Genomic_DNA"/>
</dbReference>
<gene>
    <name evidence="2" type="ORF">HNY73_005251</name>
</gene>
<proteinExistence type="predicted"/>
<comment type="caution">
    <text evidence="2">The sequence shown here is derived from an EMBL/GenBank/DDBJ whole genome shotgun (WGS) entry which is preliminary data.</text>
</comment>
<dbReference type="AlphaFoldDB" id="A0A8T0FLC9"/>
<organism evidence="2 3">
    <name type="scientific">Argiope bruennichi</name>
    <name type="common">Wasp spider</name>
    <name type="synonym">Aranea bruennichi</name>
    <dbReference type="NCBI Taxonomy" id="94029"/>
    <lineage>
        <taxon>Eukaryota</taxon>
        <taxon>Metazoa</taxon>
        <taxon>Ecdysozoa</taxon>
        <taxon>Arthropoda</taxon>
        <taxon>Chelicerata</taxon>
        <taxon>Arachnida</taxon>
        <taxon>Araneae</taxon>
        <taxon>Araneomorphae</taxon>
        <taxon>Entelegynae</taxon>
        <taxon>Araneoidea</taxon>
        <taxon>Araneidae</taxon>
        <taxon>Argiope</taxon>
    </lineage>
</organism>
<evidence type="ECO:0000313" key="3">
    <source>
        <dbReference type="Proteomes" id="UP000807504"/>
    </source>
</evidence>